<reference evidence="3" key="1">
    <citation type="submission" date="2024-06" db="EMBL/GenBank/DDBJ databases">
        <title>The genome sequences of Kitasatospora sp. strain HUAS MG31.</title>
        <authorList>
            <person name="Mo P."/>
        </authorList>
    </citation>
    <scope>NUCLEOTIDE SEQUENCE</scope>
    <source>
        <strain evidence="3">HUAS MG31</strain>
    </source>
</reference>
<dbReference type="KEGG" id="kcm:ABWK59_02150"/>
<dbReference type="PANTHER" id="PTHR31377:SF0">
    <property type="entry name" value="AGMATINE DEIMINASE-RELATED"/>
    <property type="match status" value="1"/>
</dbReference>
<gene>
    <name evidence="3" type="ORF">ABWK59_02150</name>
</gene>
<dbReference type="RefSeq" id="WP_354637520.1">
    <property type="nucleotide sequence ID" value="NZ_CP159872.1"/>
</dbReference>
<feature type="compositionally biased region" description="Gly residues" evidence="2">
    <location>
        <begin position="107"/>
        <end position="131"/>
    </location>
</feature>
<dbReference type="SUPFAM" id="SSF55909">
    <property type="entry name" value="Pentein"/>
    <property type="match status" value="1"/>
</dbReference>
<feature type="region of interest" description="Disordered" evidence="2">
    <location>
        <begin position="152"/>
        <end position="197"/>
    </location>
</feature>
<dbReference type="PANTHER" id="PTHR31377">
    <property type="entry name" value="AGMATINE DEIMINASE-RELATED"/>
    <property type="match status" value="1"/>
</dbReference>
<organism evidence="3">
    <name type="scientific">Kitasatospora camelliae</name>
    <dbReference type="NCBI Taxonomy" id="3156397"/>
    <lineage>
        <taxon>Bacteria</taxon>
        <taxon>Bacillati</taxon>
        <taxon>Actinomycetota</taxon>
        <taxon>Actinomycetes</taxon>
        <taxon>Kitasatosporales</taxon>
        <taxon>Streptomycetaceae</taxon>
        <taxon>Kitasatospora</taxon>
    </lineage>
</organism>
<dbReference type="InterPro" id="IPR007466">
    <property type="entry name" value="Peptidyl-Arg-deiminase_porph"/>
</dbReference>
<keyword evidence="1" id="KW-0378">Hydrolase</keyword>
<proteinExistence type="predicted"/>
<dbReference type="GO" id="GO:0009446">
    <property type="term" value="P:putrescine biosynthetic process"/>
    <property type="evidence" value="ECO:0007669"/>
    <property type="project" value="InterPro"/>
</dbReference>
<accession>A0AAU8JPT8</accession>
<evidence type="ECO:0000256" key="1">
    <source>
        <dbReference type="ARBA" id="ARBA00022801"/>
    </source>
</evidence>
<dbReference type="GO" id="GO:0047632">
    <property type="term" value="F:agmatine deiminase activity"/>
    <property type="evidence" value="ECO:0007669"/>
    <property type="project" value="TreeGrafter"/>
</dbReference>
<name>A0AAU8JPT8_9ACTN</name>
<dbReference type="EMBL" id="CP159872">
    <property type="protein sequence ID" value="XCM77817.1"/>
    <property type="molecule type" value="Genomic_DNA"/>
</dbReference>
<dbReference type="GO" id="GO:0004668">
    <property type="term" value="F:protein-arginine deiminase activity"/>
    <property type="evidence" value="ECO:0007669"/>
    <property type="project" value="InterPro"/>
</dbReference>
<evidence type="ECO:0000313" key="3">
    <source>
        <dbReference type="EMBL" id="XCM77817.1"/>
    </source>
</evidence>
<sequence>MRTTARSRPSWPRTQKARPPRPVNSSRVAGRLQAGEAVGRAQAAVLADEGGVVLGDEELAGGPADEPGRGLLRGDGAGLEVELVGVVGRDEFPAGVHRGVPADRPGGAAGPGGRAVGGRGRRGTGGGGRGHPGVRAVQAVPVVGVVEEVGVRAAGPEEQGADGDRGGGPGPGPAPHRLGPGAVRAADANRNPGRSQAQPEAAMCAAYGASKVIWFVGIAGEDITDDHVDATSRFLAPGKGLVQMPPASDTDVWAQDARRQYQILSTATTASGSPIAVTKLQGPDYNRIRSTDPNFVASYANCYVCNGAVISAQFGDTTADSAARSTLARLFPGWTVEQLDIDYLGAGGGIHCVTQQQPAV</sequence>
<dbReference type="Gene3D" id="3.75.10.10">
    <property type="entry name" value="L-arginine/glycine Amidinotransferase, Chain A"/>
    <property type="match status" value="1"/>
</dbReference>
<protein>
    <submittedName>
        <fullName evidence="3">Agmatine deiminase family protein</fullName>
    </submittedName>
</protein>
<dbReference type="Pfam" id="PF04371">
    <property type="entry name" value="PAD_porph"/>
    <property type="match status" value="1"/>
</dbReference>
<evidence type="ECO:0000256" key="2">
    <source>
        <dbReference type="SAM" id="MobiDB-lite"/>
    </source>
</evidence>
<feature type="region of interest" description="Disordered" evidence="2">
    <location>
        <begin position="1"/>
        <end position="41"/>
    </location>
</feature>
<dbReference type="AlphaFoldDB" id="A0AAU8JPT8"/>
<feature type="region of interest" description="Disordered" evidence="2">
    <location>
        <begin position="98"/>
        <end position="136"/>
    </location>
</feature>